<reference evidence="2" key="1">
    <citation type="submission" date="2014-06" db="EMBL/GenBank/DDBJ databases">
        <title>Key roles for freshwater Actinobacteria revealed by deep metagenomic sequencing.</title>
        <authorList>
            <person name="Ghai R."/>
            <person name="Mizuno C.M."/>
            <person name="Picazo A."/>
            <person name="Camacho A."/>
            <person name="Rodriguez-Valera F."/>
        </authorList>
    </citation>
    <scope>NUCLEOTIDE SEQUENCE</scope>
</reference>
<comment type="similarity">
    <text evidence="1">Belongs to the short-chain dehydrogenases/reductases (SDR) family.</text>
</comment>
<comment type="caution">
    <text evidence="2">The sequence shown here is derived from an EMBL/GenBank/DDBJ whole genome shotgun (WGS) entry which is preliminary data.</text>
</comment>
<dbReference type="AlphaFoldDB" id="A0A094QEN3"/>
<dbReference type="Gene3D" id="3.40.50.720">
    <property type="entry name" value="NAD(P)-binding Rossmann-like Domain"/>
    <property type="match status" value="1"/>
</dbReference>
<organism evidence="2">
    <name type="scientific">freshwater metagenome</name>
    <dbReference type="NCBI Taxonomy" id="449393"/>
    <lineage>
        <taxon>unclassified sequences</taxon>
        <taxon>metagenomes</taxon>
        <taxon>ecological metagenomes</taxon>
    </lineage>
</organism>
<dbReference type="EMBL" id="JNSL01000020">
    <property type="protein sequence ID" value="KGA20704.1"/>
    <property type="molecule type" value="Genomic_DNA"/>
</dbReference>
<sequence>MDLGIKGKWAILAGSSRGLGRACAESIAREGVNVVINGRNQADVDVAVAELTSRYGIKSVGVVGDSAMSSVQDELMAACPTPDILLLNGQGPSPKSFLDIEIDDWNAAVLQALTGPLGLVQRVVPGMRERGFGRIVAVSSAMVKSPHSIMSLSHGTRLGLTGVLKGLSKDLAQFNITVNQLLPERFDTARQEQMAHVAMKFLGITYEEARAKQIASIKAGRLGRPDEFGDAFAFLCAAQAGYISGQNLQLDGGSYEGVF</sequence>
<accession>A0A094QEN3</accession>
<dbReference type="PANTHER" id="PTHR42879">
    <property type="entry name" value="3-OXOACYL-(ACYL-CARRIER-PROTEIN) REDUCTASE"/>
    <property type="match status" value="1"/>
</dbReference>
<protein>
    <recommendedName>
        <fullName evidence="3">3-oxoacyl-ACP reductase</fullName>
    </recommendedName>
</protein>
<dbReference type="InterPro" id="IPR002347">
    <property type="entry name" value="SDR_fam"/>
</dbReference>
<evidence type="ECO:0008006" key="3">
    <source>
        <dbReference type="Google" id="ProtNLM"/>
    </source>
</evidence>
<dbReference type="Pfam" id="PF13561">
    <property type="entry name" value="adh_short_C2"/>
    <property type="match status" value="1"/>
</dbReference>
<evidence type="ECO:0000313" key="2">
    <source>
        <dbReference type="EMBL" id="KGA20704.1"/>
    </source>
</evidence>
<dbReference type="SUPFAM" id="SSF51735">
    <property type="entry name" value="NAD(P)-binding Rossmann-fold domains"/>
    <property type="match status" value="1"/>
</dbReference>
<proteinExistence type="inferred from homology"/>
<dbReference type="PANTHER" id="PTHR42879:SF6">
    <property type="entry name" value="NADPH-DEPENDENT REDUCTASE BACG"/>
    <property type="match status" value="1"/>
</dbReference>
<dbReference type="InterPro" id="IPR036291">
    <property type="entry name" value="NAD(P)-bd_dom_sf"/>
</dbReference>
<gene>
    <name evidence="2" type="ORF">GM51_5035</name>
</gene>
<evidence type="ECO:0000256" key="1">
    <source>
        <dbReference type="ARBA" id="ARBA00006484"/>
    </source>
</evidence>
<dbReference type="InterPro" id="IPR050259">
    <property type="entry name" value="SDR"/>
</dbReference>
<dbReference type="PRINTS" id="PR00081">
    <property type="entry name" value="GDHRDH"/>
</dbReference>
<name>A0A094QEN3_9ZZZZ</name>